<organism evidence="1 2">
    <name type="scientific">Artomyces pyxidatus</name>
    <dbReference type="NCBI Taxonomy" id="48021"/>
    <lineage>
        <taxon>Eukaryota</taxon>
        <taxon>Fungi</taxon>
        <taxon>Dikarya</taxon>
        <taxon>Basidiomycota</taxon>
        <taxon>Agaricomycotina</taxon>
        <taxon>Agaricomycetes</taxon>
        <taxon>Russulales</taxon>
        <taxon>Auriscalpiaceae</taxon>
        <taxon>Artomyces</taxon>
    </lineage>
</organism>
<keyword evidence="2" id="KW-1185">Reference proteome</keyword>
<proteinExistence type="predicted"/>
<name>A0ACB8TK66_9AGAM</name>
<protein>
    <submittedName>
        <fullName evidence="1">Uncharacterized protein</fullName>
    </submittedName>
</protein>
<reference evidence="1" key="1">
    <citation type="submission" date="2021-03" db="EMBL/GenBank/DDBJ databases">
        <authorList>
            <consortium name="DOE Joint Genome Institute"/>
            <person name="Ahrendt S."/>
            <person name="Looney B.P."/>
            <person name="Miyauchi S."/>
            <person name="Morin E."/>
            <person name="Drula E."/>
            <person name="Courty P.E."/>
            <person name="Chicoki N."/>
            <person name="Fauchery L."/>
            <person name="Kohler A."/>
            <person name="Kuo A."/>
            <person name="Labutti K."/>
            <person name="Pangilinan J."/>
            <person name="Lipzen A."/>
            <person name="Riley R."/>
            <person name="Andreopoulos W."/>
            <person name="He G."/>
            <person name="Johnson J."/>
            <person name="Barry K.W."/>
            <person name="Grigoriev I.V."/>
            <person name="Nagy L."/>
            <person name="Hibbett D."/>
            <person name="Henrissat B."/>
            <person name="Matheny P.B."/>
            <person name="Labbe J."/>
            <person name="Martin F."/>
        </authorList>
    </citation>
    <scope>NUCLEOTIDE SEQUENCE</scope>
    <source>
        <strain evidence="1">HHB10654</strain>
    </source>
</reference>
<evidence type="ECO:0000313" key="2">
    <source>
        <dbReference type="Proteomes" id="UP000814140"/>
    </source>
</evidence>
<dbReference type="EMBL" id="MU277187">
    <property type="protein sequence ID" value="KAI0068853.1"/>
    <property type="molecule type" value="Genomic_DNA"/>
</dbReference>
<comment type="caution">
    <text evidence="1">The sequence shown here is derived from an EMBL/GenBank/DDBJ whole genome shotgun (WGS) entry which is preliminary data.</text>
</comment>
<dbReference type="Proteomes" id="UP000814140">
    <property type="component" value="Unassembled WGS sequence"/>
</dbReference>
<gene>
    <name evidence="1" type="ORF">BV25DRAFT_1910592</name>
</gene>
<accession>A0ACB8TK66</accession>
<sequence>MASEDAQRSSVPEPSETELVTPPPHPAKEPSTISESRQSHVFRLASPGNLSSSFSAIIIGLTKSLHLDDFILIGGAYMNYLGCIRATKDADILVGVGKTHEIQATLLTCGFARLSKQGKLEVVNEGKDAEAVEVDILERTNIESGVYLDVLKKHTVVVGALGGVRVPDPAWAVPIKLVCWLSRLESNDRKAVIDRADVLFLVQLLQNAGSAIPMEAKDWFPLSLQDLVYVKAEVPTDAWDAFMDIQVGCLYDAGRNDEDQLEILVDEFELEDIAHLESWLWQSRLYTRRVDCSIEW</sequence>
<evidence type="ECO:0000313" key="1">
    <source>
        <dbReference type="EMBL" id="KAI0068853.1"/>
    </source>
</evidence>
<reference evidence="1" key="2">
    <citation type="journal article" date="2022" name="New Phytol.">
        <title>Evolutionary transition to the ectomycorrhizal habit in the genomes of a hyperdiverse lineage of mushroom-forming fungi.</title>
        <authorList>
            <person name="Looney B."/>
            <person name="Miyauchi S."/>
            <person name="Morin E."/>
            <person name="Drula E."/>
            <person name="Courty P.E."/>
            <person name="Kohler A."/>
            <person name="Kuo A."/>
            <person name="LaButti K."/>
            <person name="Pangilinan J."/>
            <person name="Lipzen A."/>
            <person name="Riley R."/>
            <person name="Andreopoulos W."/>
            <person name="He G."/>
            <person name="Johnson J."/>
            <person name="Nolan M."/>
            <person name="Tritt A."/>
            <person name="Barry K.W."/>
            <person name="Grigoriev I.V."/>
            <person name="Nagy L.G."/>
            <person name="Hibbett D."/>
            <person name="Henrissat B."/>
            <person name="Matheny P.B."/>
            <person name="Labbe J."/>
            <person name="Martin F.M."/>
        </authorList>
    </citation>
    <scope>NUCLEOTIDE SEQUENCE</scope>
    <source>
        <strain evidence="1">HHB10654</strain>
    </source>
</reference>